<comment type="similarity">
    <text evidence="8">Belongs to the P-Pant transferase superfamily. AcpS family.</text>
</comment>
<keyword evidence="1 8" id="KW-0444">Lipid biosynthesis</keyword>
<dbReference type="Pfam" id="PF01648">
    <property type="entry name" value="ACPS"/>
    <property type="match status" value="1"/>
</dbReference>
<accession>A0A9W5U0G3</accession>
<evidence type="ECO:0000256" key="8">
    <source>
        <dbReference type="HAMAP-Rule" id="MF_00101"/>
    </source>
</evidence>
<dbReference type="Gene3D" id="3.90.470.20">
    <property type="entry name" value="4'-phosphopantetheinyl transferase domain"/>
    <property type="match status" value="1"/>
</dbReference>
<evidence type="ECO:0000313" key="11">
    <source>
        <dbReference type="Proteomes" id="UP000621492"/>
    </source>
</evidence>
<dbReference type="NCBIfam" id="TIGR00516">
    <property type="entry name" value="acpS"/>
    <property type="match status" value="1"/>
</dbReference>
<comment type="function">
    <text evidence="8">Transfers the 4'-phosphopantetheine moiety from coenzyme A to a Ser of acyl-carrier-protein.</text>
</comment>
<keyword evidence="2 8" id="KW-0808">Transferase</keyword>
<evidence type="ECO:0000256" key="4">
    <source>
        <dbReference type="ARBA" id="ARBA00022832"/>
    </source>
</evidence>
<proteinExistence type="inferred from homology"/>
<keyword evidence="5 8" id="KW-0460">Magnesium</keyword>
<evidence type="ECO:0000313" key="10">
    <source>
        <dbReference type="EMBL" id="GGB55564.1"/>
    </source>
</evidence>
<reference evidence="10" key="1">
    <citation type="journal article" date="2014" name="Int. J. Syst. Evol. Microbiol.">
        <title>Complete genome sequence of Corynebacterium casei LMG S-19264T (=DSM 44701T), isolated from a smear-ripened cheese.</title>
        <authorList>
            <consortium name="US DOE Joint Genome Institute (JGI-PGF)"/>
            <person name="Walter F."/>
            <person name="Albersmeier A."/>
            <person name="Kalinowski J."/>
            <person name="Ruckert C."/>
        </authorList>
    </citation>
    <scope>NUCLEOTIDE SEQUENCE</scope>
    <source>
        <strain evidence="10">CGMCC 1.15454</strain>
    </source>
</reference>
<keyword evidence="11" id="KW-1185">Reference proteome</keyword>
<dbReference type="NCBIfam" id="TIGR00556">
    <property type="entry name" value="pantethn_trn"/>
    <property type="match status" value="1"/>
</dbReference>
<organism evidence="10 11">
    <name type="scientific">Lentibacillus populi</name>
    <dbReference type="NCBI Taxonomy" id="1827502"/>
    <lineage>
        <taxon>Bacteria</taxon>
        <taxon>Bacillati</taxon>
        <taxon>Bacillota</taxon>
        <taxon>Bacilli</taxon>
        <taxon>Bacillales</taxon>
        <taxon>Bacillaceae</taxon>
        <taxon>Lentibacillus</taxon>
    </lineage>
</organism>
<dbReference type="GO" id="GO:0008897">
    <property type="term" value="F:holo-[acyl-carrier-protein] synthase activity"/>
    <property type="evidence" value="ECO:0007669"/>
    <property type="project" value="UniProtKB-UniRule"/>
</dbReference>
<dbReference type="InterPro" id="IPR004568">
    <property type="entry name" value="Ppantetheine-prot_Trfase_dom"/>
</dbReference>
<keyword evidence="3 8" id="KW-0479">Metal-binding</keyword>
<sequence>MDLIELARIKKSMERNTRLSERILTKNEHQLFFSLESVQRKTEFLAGRFAAKEAFAKACGRGIGKLSFQHIEVLPNGSGAPELTASGYEDVTIFISITHSKAYAAAQVVIEDK</sequence>
<dbReference type="EC" id="2.7.8.7" evidence="8"/>
<protein>
    <recommendedName>
        <fullName evidence="8">Holo-[acyl-carrier-protein] synthase</fullName>
        <shortName evidence="8">Holo-ACP synthase</shortName>
        <ecNumber evidence="8">2.7.8.7</ecNumber>
    </recommendedName>
    <alternativeName>
        <fullName evidence="8">4'-phosphopantetheinyl transferase AcpS</fullName>
    </alternativeName>
</protein>
<dbReference type="InterPro" id="IPR037143">
    <property type="entry name" value="4-PPantetheinyl_Trfase_dom_sf"/>
</dbReference>
<dbReference type="GO" id="GO:0006633">
    <property type="term" value="P:fatty acid biosynthetic process"/>
    <property type="evidence" value="ECO:0007669"/>
    <property type="project" value="UniProtKB-UniRule"/>
</dbReference>
<comment type="caution">
    <text evidence="10">The sequence shown here is derived from an EMBL/GenBank/DDBJ whole genome shotgun (WGS) entry which is preliminary data.</text>
</comment>
<dbReference type="HAMAP" id="MF_00101">
    <property type="entry name" value="AcpS"/>
    <property type="match status" value="1"/>
</dbReference>
<dbReference type="EMBL" id="BMJD01000040">
    <property type="protein sequence ID" value="GGB55564.1"/>
    <property type="molecule type" value="Genomic_DNA"/>
</dbReference>
<dbReference type="InterPro" id="IPR002582">
    <property type="entry name" value="ACPS"/>
</dbReference>
<dbReference type="GO" id="GO:0005737">
    <property type="term" value="C:cytoplasm"/>
    <property type="evidence" value="ECO:0007669"/>
    <property type="project" value="UniProtKB-SubCell"/>
</dbReference>
<keyword evidence="8" id="KW-0963">Cytoplasm</keyword>
<evidence type="ECO:0000256" key="5">
    <source>
        <dbReference type="ARBA" id="ARBA00022842"/>
    </source>
</evidence>
<dbReference type="GO" id="GO:0000287">
    <property type="term" value="F:magnesium ion binding"/>
    <property type="evidence" value="ECO:0007669"/>
    <property type="project" value="UniProtKB-UniRule"/>
</dbReference>
<evidence type="ECO:0000256" key="7">
    <source>
        <dbReference type="ARBA" id="ARBA00023160"/>
    </source>
</evidence>
<keyword evidence="7 8" id="KW-0275">Fatty acid biosynthesis</keyword>
<evidence type="ECO:0000259" key="9">
    <source>
        <dbReference type="Pfam" id="PF01648"/>
    </source>
</evidence>
<name>A0A9W5U0G3_9BACI</name>
<comment type="subcellular location">
    <subcellularLocation>
        <location evidence="8">Cytoplasm</location>
    </subcellularLocation>
</comment>
<dbReference type="SUPFAM" id="SSF56214">
    <property type="entry name" value="4'-phosphopantetheinyl transferase"/>
    <property type="match status" value="1"/>
</dbReference>
<keyword evidence="6 8" id="KW-0443">Lipid metabolism</keyword>
<keyword evidence="4 8" id="KW-0276">Fatty acid metabolism</keyword>
<feature type="binding site" evidence="8">
    <location>
        <position position="2"/>
    </location>
    <ligand>
        <name>Mg(2+)</name>
        <dbReference type="ChEBI" id="CHEBI:18420"/>
    </ligand>
</feature>
<comment type="cofactor">
    <cofactor evidence="8">
        <name>Mg(2+)</name>
        <dbReference type="ChEBI" id="CHEBI:18420"/>
    </cofactor>
</comment>
<evidence type="ECO:0000256" key="2">
    <source>
        <dbReference type="ARBA" id="ARBA00022679"/>
    </source>
</evidence>
<gene>
    <name evidence="8 10" type="primary">acpS</name>
    <name evidence="10" type="ORF">GCM10011409_36490</name>
</gene>
<feature type="binding site" evidence="8">
    <location>
        <position position="53"/>
    </location>
    <ligand>
        <name>Mg(2+)</name>
        <dbReference type="ChEBI" id="CHEBI:18420"/>
    </ligand>
</feature>
<dbReference type="AlphaFoldDB" id="A0A9W5U0G3"/>
<comment type="catalytic activity">
    <reaction evidence="8">
        <text>apo-[ACP] + CoA = holo-[ACP] + adenosine 3',5'-bisphosphate + H(+)</text>
        <dbReference type="Rhea" id="RHEA:12068"/>
        <dbReference type="Rhea" id="RHEA-COMP:9685"/>
        <dbReference type="Rhea" id="RHEA-COMP:9690"/>
        <dbReference type="ChEBI" id="CHEBI:15378"/>
        <dbReference type="ChEBI" id="CHEBI:29999"/>
        <dbReference type="ChEBI" id="CHEBI:57287"/>
        <dbReference type="ChEBI" id="CHEBI:58343"/>
        <dbReference type="ChEBI" id="CHEBI:64479"/>
        <dbReference type="EC" id="2.7.8.7"/>
    </reaction>
</comment>
<dbReference type="InterPro" id="IPR008278">
    <property type="entry name" value="4-PPantetheinyl_Trfase_dom"/>
</dbReference>
<evidence type="ECO:0000256" key="3">
    <source>
        <dbReference type="ARBA" id="ARBA00022723"/>
    </source>
</evidence>
<dbReference type="Proteomes" id="UP000621492">
    <property type="component" value="Unassembled WGS sequence"/>
</dbReference>
<evidence type="ECO:0000256" key="6">
    <source>
        <dbReference type="ARBA" id="ARBA00023098"/>
    </source>
</evidence>
<feature type="domain" description="4'-phosphopantetheinyl transferase" evidence="9">
    <location>
        <begin position="2"/>
        <end position="106"/>
    </location>
</feature>
<evidence type="ECO:0000256" key="1">
    <source>
        <dbReference type="ARBA" id="ARBA00022516"/>
    </source>
</evidence>
<reference evidence="10" key="2">
    <citation type="submission" date="2020-09" db="EMBL/GenBank/DDBJ databases">
        <authorList>
            <person name="Sun Q."/>
            <person name="Zhou Y."/>
        </authorList>
    </citation>
    <scope>NUCLEOTIDE SEQUENCE</scope>
    <source>
        <strain evidence="10">CGMCC 1.15454</strain>
    </source>
</reference>